<dbReference type="CDD" id="cd03215">
    <property type="entry name" value="ABC_Carb_Monos_II"/>
    <property type="match status" value="1"/>
</dbReference>
<evidence type="ECO:0000256" key="5">
    <source>
        <dbReference type="ARBA" id="ARBA00022840"/>
    </source>
</evidence>
<dbReference type="InterPro" id="IPR003593">
    <property type="entry name" value="AAA+_ATPase"/>
</dbReference>
<accession>A0A095T1R4</accession>
<keyword evidence="2" id="KW-0813">Transport</keyword>
<dbReference type="PROSITE" id="PS50893">
    <property type="entry name" value="ABC_TRANSPORTER_2"/>
    <property type="match status" value="2"/>
</dbReference>
<comment type="caution">
    <text evidence="7">The sequence shown here is derived from an EMBL/GenBank/DDBJ whole genome shotgun (WGS) entry which is preliminary data.</text>
</comment>
<evidence type="ECO:0000256" key="3">
    <source>
        <dbReference type="ARBA" id="ARBA00022737"/>
    </source>
</evidence>
<dbReference type="eggNOG" id="COG1129">
    <property type="taxonomic scope" value="Bacteria"/>
</dbReference>
<dbReference type="GO" id="GO:0016887">
    <property type="term" value="F:ATP hydrolysis activity"/>
    <property type="evidence" value="ECO:0007669"/>
    <property type="project" value="InterPro"/>
</dbReference>
<dbReference type="InterPro" id="IPR027417">
    <property type="entry name" value="P-loop_NTPase"/>
</dbReference>
<dbReference type="AlphaFoldDB" id="A0A095T1R4"/>
<dbReference type="OrthoDB" id="9766104at2"/>
<evidence type="ECO:0000256" key="1">
    <source>
        <dbReference type="ARBA" id="ARBA00006526"/>
    </source>
</evidence>
<protein>
    <submittedName>
        <fullName evidence="7">ABC transporter</fullName>
    </submittedName>
</protein>
<proteinExistence type="inferred from homology"/>
<dbReference type="STRING" id="642227.HA49_18445"/>
<name>A0A095T1R4_9GAMM</name>
<keyword evidence="8" id="KW-1185">Reference proteome</keyword>
<dbReference type="InterPro" id="IPR003439">
    <property type="entry name" value="ABC_transporter-like_ATP-bd"/>
</dbReference>
<sequence>MADAHRLEMRNISINFAGFAALDNVNFVLEGHSVHALTGANGAGKSTLMAVLSGAHSHYQGEILLDGQPLNIRTPLQAKQAGIHLVQQEVDNGLIPTLSVAENIMLDNLAAPGQICRWGEIYREAAALLKQLNVSLDLRQPAERCSLAEKQQILLARALSHRCRFLILDEPTAPLDQHESEQLFRVVRHLQQQGIGVVFISHRIHELKTICDQLTVLRDGKLIETTRMDALSGEQIVEKMIGHTLNDLYPPPRPAHSTQQLLSVEGLHDKNLLRDISLTLHKGEILGIAGLAGAGKTELCKALFGASKSKLTRSLLHGKPWKPRSPADSVAAGIALVPEERRKEGIFIDESVAMNLSVSADDRFSSHGFFSVKQSVLWAQQIISKLAVKSRGPQQTLRRLSGGNQQKIAIGKWLATESDILIFDEPTKGVDVKAKSDLFRLVDQLAREGKGIIYASGEFAELVGLCDRICVLWDGRIVAELEGKHASEETLLLYSTGGTPA</sequence>
<evidence type="ECO:0000256" key="4">
    <source>
        <dbReference type="ARBA" id="ARBA00022741"/>
    </source>
</evidence>
<dbReference type="EMBL" id="JPKR02000003">
    <property type="protein sequence ID" value="KGD70886.1"/>
    <property type="molecule type" value="Genomic_DNA"/>
</dbReference>
<gene>
    <name evidence="7" type="ORF">HA49_18445</name>
</gene>
<feature type="domain" description="ABC transporter" evidence="6">
    <location>
        <begin position="256"/>
        <end position="499"/>
    </location>
</feature>
<feature type="domain" description="ABC transporter" evidence="6">
    <location>
        <begin position="7"/>
        <end position="244"/>
    </location>
</feature>
<dbReference type="InterPro" id="IPR050107">
    <property type="entry name" value="ABC_carbohydrate_import_ATPase"/>
</dbReference>
<dbReference type="CDD" id="cd03216">
    <property type="entry name" value="ABC_Carb_Monos_I"/>
    <property type="match status" value="1"/>
</dbReference>
<dbReference type="PROSITE" id="PS00211">
    <property type="entry name" value="ABC_TRANSPORTER_1"/>
    <property type="match status" value="1"/>
</dbReference>
<dbReference type="InterPro" id="IPR017871">
    <property type="entry name" value="ABC_transporter-like_CS"/>
</dbReference>
<organism evidence="7 8">
    <name type="scientific">Tatumella morbirosei</name>
    <dbReference type="NCBI Taxonomy" id="642227"/>
    <lineage>
        <taxon>Bacteria</taxon>
        <taxon>Pseudomonadati</taxon>
        <taxon>Pseudomonadota</taxon>
        <taxon>Gammaproteobacteria</taxon>
        <taxon>Enterobacterales</taxon>
        <taxon>Erwiniaceae</taxon>
        <taxon>Tatumella</taxon>
    </lineage>
</organism>
<dbReference type="SUPFAM" id="SSF52540">
    <property type="entry name" value="P-loop containing nucleoside triphosphate hydrolases"/>
    <property type="match status" value="2"/>
</dbReference>
<dbReference type="GO" id="GO:0005524">
    <property type="term" value="F:ATP binding"/>
    <property type="evidence" value="ECO:0007669"/>
    <property type="project" value="UniProtKB-KW"/>
</dbReference>
<dbReference type="Proteomes" id="UP000029577">
    <property type="component" value="Unassembled WGS sequence"/>
</dbReference>
<dbReference type="Pfam" id="PF00005">
    <property type="entry name" value="ABC_tran"/>
    <property type="match status" value="2"/>
</dbReference>
<dbReference type="Gene3D" id="3.40.50.300">
    <property type="entry name" value="P-loop containing nucleotide triphosphate hydrolases"/>
    <property type="match status" value="2"/>
</dbReference>
<keyword evidence="4" id="KW-0547">Nucleotide-binding</keyword>
<dbReference type="SMART" id="SM00382">
    <property type="entry name" value="AAA"/>
    <property type="match status" value="2"/>
</dbReference>
<keyword evidence="5" id="KW-0067">ATP-binding</keyword>
<keyword evidence="3" id="KW-0677">Repeat</keyword>
<evidence type="ECO:0000313" key="7">
    <source>
        <dbReference type="EMBL" id="KGD70886.1"/>
    </source>
</evidence>
<evidence type="ECO:0000256" key="2">
    <source>
        <dbReference type="ARBA" id="ARBA00022448"/>
    </source>
</evidence>
<dbReference type="PANTHER" id="PTHR43790:SF9">
    <property type="entry name" value="GALACTOFURANOSE TRANSPORTER ATP-BINDING PROTEIN YTFR"/>
    <property type="match status" value="1"/>
</dbReference>
<dbReference type="RefSeq" id="WP_038022816.1">
    <property type="nucleotide sequence ID" value="NZ_JPKR02000003.1"/>
</dbReference>
<evidence type="ECO:0000313" key="8">
    <source>
        <dbReference type="Proteomes" id="UP000029577"/>
    </source>
</evidence>
<dbReference type="PANTHER" id="PTHR43790">
    <property type="entry name" value="CARBOHYDRATE TRANSPORT ATP-BINDING PROTEIN MG119-RELATED"/>
    <property type="match status" value="1"/>
</dbReference>
<evidence type="ECO:0000259" key="6">
    <source>
        <dbReference type="PROSITE" id="PS50893"/>
    </source>
</evidence>
<reference evidence="7" key="1">
    <citation type="submission" date="2014-12" db="EMBL/GenBank/DDBJ databases">
        <title>The draft genome of the Tatumella morbirosei type strain, LMG23360T isolated from pineapple rot.</title>
        <authorList>
            <person name="Smits T.H."/>
            <person name="Palmer M."/>
            <person name="Venter S.N."/>
            <person name="Duffy B."/>
            <person name="Steenkamp E.T."/>
            <person name="Chan W.Y."/>
            <person name="Coutinho T.A."/>
            <person name="Coetzee M.P."/>
            <person name="De Maayer P."/>
        </authorList>
    </citation>
    <scope>NUCLEOTIDE SEQUENCE [LARGE SCALE GENOMIC DNA]</scope>
    <source>
        <strain evidence="7">LMG 23360</strain>
    </source>
</reference>
<comment type="similarity">
    <text evidence="1">Belongs to the ABC transporter superfamily. Drug exporter-2 (TC 3.A.1.117) family.</text>
</comment>